<evidence type="ECO:0000256" key="4">
    <source>
        <dbReference type="ARBA" id="ARBA00034714"/>
    </source>
</evidence>
<dbReference type="CDD" id="cd07415">
    <property type="entry name" value="MPP_PP2A_PP4_PP6"/>
    <property type="match status" value="1"/>
</dbReference>
<comment type="caution">
    <text evidence="7">The sequence shown here is derived from an EMBL/GenBank/DDBJ whole genome shotgun (WGS) entry which is preliminary data.</text>
</comment>
<dbReference type="GO" id="GO:0004722">
    <property type="term" value="F:protein serine/threonine phosphatase activity"/>
    <property type="evidence" value="ECO:0007669"/>
    <property type="project" value="UniProtKB-EC"/>
</dbReference>
<evidence type="ECO:0000313" key="7">
    <source>
        <dbReference type="EMBL" id="KAG6495126.1"/>
    </source>
</evidence>
<evidence type="ECO:0000256" key="2">
    <source>
        <dbReference type="ARBA" id="ARBA00022801"/>
    </source>
</evidence>
<dbReference type="InterPro" id="IPR006186">
    <property type="entry name" value="Ser/Thr-sp_prot-phosphatase"/>
</dbReference>
<dbReference type="GO" id="GO:0046872">
    <property type="term" value="F:metal ion binding"/>
    <property type="evidence" value="ECO:0007669"/>
    <property type="project" value="UniProtKB-KW"/>
</dbReference>
<evidence type="ECO:0000256" key="1">
    <source>
        <dbReference type="ARBA" id="ARBA00022723"/>
    </source>
</evidence>
<feature type="domain" description="Serine/threonine specific protein phosphatases" evidence="6">
    <location>
        <begin position="111"/>
        <end position="116"/>
    </location>
</feature>
<dbReference type="SUPFAM" id="SSF56300">
    <property type="entry name" value="Metallo-dependent phosphatases"/>
    <property type="match status" value="1"/>
</dbReference>
<dbReference type="PRINTS" id="PR00114">
    <property type="entry name" value="STPHPHTASE"/>
</dbReference>
<keyword evidence="2 5" id="KW-0378">Hydrolase</keyword>
<accession>A0A8J5FVM1</accession>
<dbReference type="Pfam" id="PF00149">
    <property type="entry name" value="Metallophos"/>
    <property type="match status" value="1"/>
</dbReference>
<keyword evidence="8" id="KW-1185">Reference proteome</keyword>
<dbReference type="EMBL" id="JACMSC010000012">
    <property type="protein sequence ID" value="KAG6495126.1"/>
    <property type="molecule type" value="Genomic_DNA"/>
</dbReference>
<dbReference type="PANTHER" id="PTHR45619">
    <property type="entry name" value="SERINE/THREONINE-PROTEIN PHOSPHATASE PP2A-RELATED"/>
    <property type="match status" value="1"/>
</dbReference>
<comment type="catalytic activity">
    <reaction evidence="5">
        <text>O-phospho-L-threonyl-[protein] + H2O = L-threonyl-[protein] + phosphate</text>
        <dbReference type="Rhea" id="RHEA:47004"/>
        <dbReference type="Rhea" id="RHEA-COMP:11060"/>
        <dbReference type="Rhea" id="RHEA-COMP:11605"/>
        <dbReference type="ChEBI" id="CHEBI:15377"/>
        <dbReference type="ChEBI" id="CHEBI:30013"/>
        <dbReference type="ChEBI" id="CHEBI:43474"/>
        <dbReference type="ChEBI" id="CHEBI:61977"/>
        <dbReference type="EC" id="3.1.3.16"/>
    </reaction>
</comment>
<dbReference type="EC" id="3.1.3.16" evidence="5"/>
<keyword evidence="3" id="KW-0464">Manganese</keyword>
<evidence type="ECO:0000313" key="8">
    <source>
        <dbReference type="Proteomes" id="UP000734854"/>
    </source>
</evidence>
<organism evidence="7 8">
    <name type="scientific">Zingiber officinale</name>
    <name type="common">Ginger</name>
    <name type="synonym">Amomum zingiber</name>
    <dbReference type="NCBI Taxonomy" id="94328"/>
    <lineage>
        <taxon>Eukaryota</taxon>
        <taxon>Viridiplantae</taxon>
        <taxon>Streptophyta</taxon>
        <taxon>Embryophyta</taxon>
        <taxon>Tracheophyta</taxon>
        <taxon>Spermatophyta</taxon>
        <taxon>Magnoliopsida</taxon>
        <taxon>Liliopsida</taxon>
        <taxon>Zingiberales</taxon>
        <taxon>Zingiberaceae</taxon>
        <taxon>Zingiber</taxon>
    </lineage>
</organism>
<evidence type="ECO:0000256" key="3">
    <source>
        <dbReference type="ARBA" id="ARBA00023211"/>
    </source>
</evidence>
<keyword evidence="1" id="KW-0479">Metal-binding</keyword>
<dbReference type="Gene3D" id="3.60.21.10">
    <property type="match status" value="1"/>
</dbReference>
<dbReference type="SMART" id="SM00156">
    <property type="entry name" value="PP2Ac"/>
    <property type="match status" value="1"/>
</dbReference>
<sequence length="348" mass="39894">MPSYADLDRQIEHLKQCKFLPEAEVKSLCEQARAVLVEEWNVQPVKCPVTVCGDIHGQFHDLIELFRIGGEAPDTNYLFMGDYVDRGYYSVETVTLLVALKVRYRDRITILRGNHESRQITQVMSIAVRNTKPMTWKINLFSVANGVPSYFDRSGKCHGNLRTQRYGFYDECLRKYGNANVWKYFTDLFDYLPLTALIENQIFCLHGGLSPSLDTLDTIRALSRIQEVPHEGPMCDLLWSDPDDRCGWGISPRGAGYTFGQDIAQQFNHTNGLTMVARAHQLVMDGYNWCQDKNVVTVFSAPNYCYRCGNMAAIMEVGENMEHNFLQFDPAPRQIEPEPTRKTPDYFL</sequence>
<dbReference type="InterPro" id="IPR047129">
    <property type="entry name" value="PPA2-like"/>
</dbReference>
<protein>
    <recommendedName>
        <fullName evidence="5">Serine/threonine-protein phosphatase</fullName>
        <ecNumber evidence="5">3.1.3.16</ecNumber>
    </recommendedName>
</protein>
<evidence type="ECO:0000256" key="5">
    <source>
        <dbReference type="RuleBase" id="RU004273"/>
    </source>
</evidence>
<dbReference type="AlphaFoldDB" id="A0A8J5FVM1"/>
<name>A0A8J5FVM1_ZINOF</name>
<dbReference type="InterPro" id="IPR004843">
    <property type="entry name" value="Calcineurin-like_PHP"/>
</dbReference>
<gene>
    <name evidence="7" type="ORF">ZIOFF_042917</name>
</gene>
<dbReference type="Proteomes" id="UP000734854">
    <property type="component" value="Unassembled WGS sequence"/>
</dbReference>
<dbReference type="PROSITE" id="PS00125">
    <property type="entry name" value="SER_THR_PHOSPHATASE"/>
    <property type="match status" value="1"/>
</dbReference>
<reference evidence="7 8" key="1">
    <citation type="submission" date="2020-08" db="EMBL/GenBank/DDBJ databases">
        <title>Plant Genome Project.</title>
        <authorList>
            <person name="Zhang R.-G."/>
        </authorList>
    </citation>
    <scope>NUCLEOTIDE SEQUENCE [LARGE SCALE GENOMIC DNA]</scope>
    <source>
        <tissue evidence="7">Rhizome</tissue>
    </source>
</reference>
<dbReference type="InterPro" id="IPR029052">
    <property type="entry name" value="Metallo-depent_PP-like"/>
</dbReference>
<comment type="similarity">
    <text evidence="4">Belongs to the PPP phosphatase family. PP-2A subfamily.</text>
</comment>
<proteinExistence type="inferred from homology"/>
<evidence type="ECO:0000259" key="6">
    <source>
        <dbReference type="PROSITE" id="PS00125"/>
    </source>
</evidence>